<dbReference type="InterPro" id="IPR016161">
    <property type="entry name" value="Ald_DH/histidinol_DH"/>
</dbReference>
<accession>X6NUX4</accession>
<evidence type="ECO:0000259" key="3">
    <source>
        <dbReference type="Pfam" id="PF00171"/>
    </source>
</evidence>
<sequence>MFLLDCQICRRQLEICKKRCLFFKTKQSTETVLNFIDNDFVTPSKKNYFDNVNPATSQVIAKVAASCDKDVDIAVQAAKRALREWKRVSASERADYLRAIADEIEKRLDEFAETESTDNGKPLALAKMVDIPRACWNFRFFAGR</sequence>
<dbReference type="Proteomes" id="UP000023152">
    <property type="component" value="Unassembled WGS sequence"/>
</dbReference>
<dbReference type="Pfam" id="PF00171">
    <property type="entry name" value="Aldedh"/>
    <property type="match status" value="1"/>
</dbReference>
<evidence type="ECO:0000313" key="4">
    <source>
        <dbReference type="EMBL" id="ETO29811.1"/>
    </source>
</evidence>
<comment type="caution">
    <text evidence="4">The sequence shown here is derived from an EMBL/GenBank/DDBJ whole genome shotgun (WGS) entry which is preliminary data.</text>
</comment>
<dbReference type="OrthoDB" id="310895at2759"/>
<comment type="similarity">
    <text evidence="1">Belongs to the aldehyde dehydrogenase family.</text>
</comment>
<organism evidence="4 5">
    <name type="scientific">Reticulomyxa filosa</name>
    <dbReference type="NCBI Taxonomy" id="46433"/>
    <lineage>
        <taxon>Eukaryota</taxon>
        <taxon>Sar</taxon>
        <taxon>Rhizaria</taxon>
        <taxon>Retaria</taxon>
        <taxon>Foraminifera</taxon>
        <taxon>Monothalamids</taxon>
        <taxon>Reticulomyxidae</taxon>
        <taxon>Reticulomyxa</taxon>
    </lineage>
</organism>
<feature type="domain" description="Aldehyde dehydrogenase" evidence="3">
    <location>
        <begin position="42"/>
        <end position="143"/>
    </location>
</feature>
<gene>
    <name evidence="4" type="ORF">RFI_07306</name>
</gene>
<dbReference type="EMBL" id="ASPP01005834">
    <property type="protein sequence ID" value="ETO29811.1"/>
    <property type="molecule type" value="Genomic_DNA"/>
</dbReference>
<dbReference type="InterPro" id="IPR015590">
    <property type="entry name" value="Aldehyde_DH_dom"/>
</dbReference>
<keyword evidence="2" id="KW-0520">NAD</keyword>
<evidence type="ECO:0000256" key="1">
    <source>
        <dbReference type="ARBA" id="ARBA00009986"/>
    </source>
</evidence>
<name>X6NUX4_RETFI</name>
<dbReference type="SUPFAM" id="SSF53720">
    <property type="entry name" value="ALDH-like"/>
    <property type="match status" value="1"/>
</dbReference>
<feature type="non-terminal residue" evidence="4">
    <location>
        <position position="144"/>
    </location>
</feature>
<evidence type="ECO:0000313" key="5">
    <source>
        <dbReference type="Proteomes" id="UP000023152"/>
    </source>
</evidence>
<dbReference type="PANTHER" id="PTHR43720">
    <property type="entry name" value="2-AMINOMUCONIC SEMIALDEHYDE DEHYDROGENASE"/>
    <property type="match status" value="1"/>
</dbReference>
<protein>
    <submittedName>
        <fullName evidence="4">Betaine-aldehyde dehydrogenase</fullName>
    </submittedName>
</protein>
<dbReference type="AlphaFoldDB" id="X6NUX4"/>
<proteinExistence type="inferred from homology"/>
<evidence type="ECO:0000256" key="2">
    <source>
        <dbReference type="ARBA" id="ARBA00023027"/>
    </source>
</evidence>
<dbReference type="Gene3D" id="3.40.605.10">
    <property type="entry name" value="Aldehyde Dehydrogenase, Chain A, domain 1"/>
    <property type="match status" value="1"/>
</dbReference>
<dbReference type="PANTHER" id="PTHR43720:SF2">
    <property type="entry name" value="2-AMINOMUCONIC SEMIALDEHYDE DEHYDROGENASE"/>
    <property type="match status" value="1"/>
</dbReference>
<dbReference type="OMA" id="DIPRACW"/>
<dbReference type="InterPro" id="IPR016162">
    <property type="entry name" value="Ald_DH_N"/>
</dbReference>
<keyword evidence="5" id="KW-1185">Reference proteome</keyword>
<dbReference type="GO" id="GO:0016620">
    <property type="term" value="F:oxidoreductase activity, acting on the aldehyde or oxo group of donors, NAD or NADP as acceptor"/>
    <property type="evidence" value="ECO:0007669"/>
    <property type="project" value="TreeGrafter"/>
</dbReference>
<reference evidence="4 5" key="1">
    <citation type="journal article" date="2013" name="Curr. Biol.">
        <title>The Genome of the Foraminiferan Reticulomyxa filosa.</title>
        <authorList>
            <person name="Glockner G."/>
            <person name="Hulsmann N."/>
            <person name="Schleicher M."/>
            <person name="Noegel A.A."/>
            <person name="Eichinger L."/>
            <person name="Gallinger C."/>
            <person name="Pawlowski J."/>
            <person name="Sierra R."/>
            <person name="Euteneuer U."/>
            <person name="Pillet L."/>
            <person name="Moustafa A."/>
            <person name="Platzer M."/>
            <person name="Groth M."/>
            <person name="Szafranski K."/>
            <person name="Schliwa M."/>
        </authorList>
    </citation>
    <scope>NUCLEOTIDE SEQUENCE [LARGE SCALE GENOMIC DNA]</scope>
</reference>